<organism evidence="7 8">
    <name type="scientific">Lithospermum erythrorhizon</name>
    <name type="common">Purple gromwell</name>
    <name type="synonym">Lithospermum officinale var. erythrorhizon</name>
    <dbReference type="NCBI Taxonomy" id="34254"/>
    <lineage>
        <taxon>Eukaryota</taxon>
        <taxon>Viridiplantae</taxon>
        <taxon>Streptophyta</taxon>
        <taxon>Embryophyta</taxon>
        <taxon>Tracheophyta</taxon>
        <taxon>Spermatophyta</taxon>
        <taxon>Magnoliopsida</taxon>
        <taxon>eudicotyledons</taxon>
        <taxon>Gunneridae</taxon>
        <taxon>Pentapetalae</taxon>
        <taxon>asterids</taxon>
        <taxon>lamiids</taxon>
        <taxon>Boraginales</taxon>
        <taxon>Boraginaceae</taxon>
        <taxon>Boraginoideae</taxon>
        <taxon>Lithospermeae</taxon>
        <taxon>Lithospermum</taxon>
    </lineage>
</organism>
<dbReference type="GO" id="GO:0061775">
    <property type="term" value="F:cohesin loader activity"/>
    <property type="evidence" value="ECO:0007669"/>
    <property type="project" value="InterPro"/>
</dbReference>
<dbReference type="InterPro" id="IPR011011">
    <property type="entry name" value="Znf_FYVE_PHD"/>
</dbReference>
<dbReference type="InterPro" id="IPR011989">
    <property type="entry name" value="ARM-like"/>
</dbReference>
<accession>A0AAV3RRH5</accession>
<keyword evidence="8" id="KW-1185">Reference proteome</keyword>
<dbReference type="AlphaFoldDB" id="A0AAV3RRH5"/>
<evidence type="ECO:0000256" key="4">
    <source>
        <dbReference type="PROSITE-ProRule" id="PRU00175"/>
    </source>
</evidence>
<gene>
    <name evidence="7" type="ORF">LIER_30482</name>
</gene>
<dbReference type="GO" id="GO:0140588">
    <property type="term" value="P:chromatin looping"/>
    <property type="evidence" value="ECO:0007669"/>
    <property type="project" value="InterPro"/>
</dbReference>
<protein>
    <submittedName>
        <fullName evidence="7">Chromatin/chromatin-binding, or -regulatory protein</fullName>
    </submittedName>
</protein>
<dbReference type="Pfam" id="PF12765">
    <property type="entry name" value="Cohesin_HEAT"/>
    <property type="match status" value="1"/>
</dbReference>
<dbReference type="GO" id="GO:1990414">
    <property type="term" value="P:replication-born double-strand break repair via sister chromatid exchange"/>
    <property type="evidence" value="ECO:0007669"/>
    <property type="project" value="TreeGrafter"/>
</dbReference>
<dbReference type="CDD" id="cd23958">
    <property type="entry name" value="SCC2"/>
    <property type="match status" value="1"/>
</dbReference>
<keyword evidence="1" id="KW-0479">Metal-binding</keyword>
<keyword evidence="3" id="KW-0862">Zinc</keyword>
<dbReference type="InterPro" id="IPR033031">
    <property type="entry name" value="Scc2/Nipped-B"/>
</dbReference>
<feature type="region of interest" description="Disordered" evidence="5">
    <location>
        <begin position="1"/>
        <end position="21"/>
    </location>
</feature>
<dbReference type="EMBL" id="BAABME010010939">
    <property type="protein sequence ID" value="GAA0182989.1"/>
    <property type="molecule type" value="Genomic_DNA"/>
</dbReference>
<comment type="caution">
    <text evidence="7">The sequence shown here is derived from an EMBL/GenBank/DDBJ whole genome shotgun (WGS) entry which is preliminary data.</text>
</comment>
<dbReference type="SMART" id="SM00249">
    <property type="entry name" value="PHD"/>
    <property type="match status" value="1"/>
</dbReference>
<feature type="region of interest" description="Disordered" evidence="5">
    <location>
        <begin position="137"/>
        <end position="202"/>
    </location>
</feature>
<dbReference type="InterPro" id="IPR001965">
    <property type="entry name" value="Znf_PHD"/>
</dbReference>
<dbReference type="InterPro" id="IPR001841">
    <property type="entry name" value="Znf_RING"/>
</dbReference>
<dbReference type="GO" id="GO:0071169">
    <property type="term" value="P:establishment of protein localization to chromatin"/>
    <property type="evidence" value="ECO:0007669"/>
    <property type="project" value="TreeGrafter"/>
</dbReference>
<name>A0AAV3RRH5_LITER</name>
<dbReference type="PANTHER" id="PTHR21704:SF18">
    <property type="entry name" value="NIPPED-B-LIKE PROTEIN"/>
    <property type="match status" value="1"/>
</dbReference>
<dbReference type="Gene3D" id="3.30.40.10">
    <property type="entry name" value="Zinc/RING finger domain, C3HC4 (zinc finger)"/>
    <property type="match status" value="1"/>
</dbReference>
<feature type="region of interest" description="Disordered" evidence="5">
    <location>
        <begin position="355"/>
        <end position="384"/>
    </location>
</feature>
<feature type="compositionally biased region" description="Acidic residues" evidence="5">
    <location>
        <begin position="362"/>
        <end position="373"/>
    </location>
</feature>
<evidence type="ECO:0000313" key="8">
    <source>
        <dbReference type="Proteomes" id="UP001454036"/>
    </source>
</evidence>
<dbReference type="SUPFAM" id="SSF48371">
    <property type="entry name" value="ARM repeat"/>
    <property type="match status" value="1"/>
</dbReference>
<dbReference type="InterPro" id="IPR016024">
    <property type="entry name" value="ARM-type_fold"/>
</dbReference>
<reference evidence="7 8" key="1">
    <citation type="submission" date="2024-01" db="EMBL/GenBank/DDBJ databases">
        <title>The complete chloroplast genome sequence of Lithospermum erythrorhizon: insights into the phylogenetic relationship among Boraginaceae species and the maternal lineages of purple gromwells.</title>
        <authorList>
            <person name="Okada T."/>
            <person name="Watanabe K."/>
        </authorList>
    </citation>
    <scope>NUCLEOTIDE SEQUENCE [LARGE SCALE GENOMIC DNA]</scope>
</reference>
<dbReference type="FunFam" id="1.25.10.10:FF:000697">
    <property type="entry name" value="Sister chromatid cohesion protein"/>
    <property type="match status" value="1"/>
</dbReference>
<feature type="domain" description="RING-type" evidence="6">
    <location>
        <begin position="667"/>
        <end position="711"/>
    </location>
</feature>
<evidence type="ECO:0000256" key="2">
    <source>
        <dbReference type="ARBA" id="ARBA00022771"/>
    </source>
</evidence>
<proteinExistence type="predicted"/>
<dbReference type="SUPFAM" id="SSF57903">
    <property type="entry name" value="FYVE/PHD zinc finger"/>
    <property type="match status" value="1"/>
</dbReference>
<evidence type="ECO:0000256" key="5">
    <source>
        <dbReference type="SAM" id="MobiDB-lite"/>
    </source>
</evidence>
<evidence type="ECO:0000256" key="1">
    <source>
        <dbReference type="ARBA" id="ARBA00022723"/>
    </source>
</evidence>
<feature type="compositionally biased region" description="Basic and acidic residues" evidence="5">
    <location>
        <begin position="156"/>
        <end position="171"/>
    </location>
</feature>
<evidence type="ECO:0000313" key="7">
    <source>
        <dbReference type="EMBL" id="GAA0182989.1"/>
    </source>
</evidence>
<dbReference type="InterPro" id="IPR026003">
    <property type="entry name" value="Cohesin_HEAT"/>
</dbReference>
<dbReference type="InterPro" id="IPR013083">
    <property type="entry name" value="Znf_RING/FYVE/PHD"/>
</dbReference>
<dbReference type="GO" id="GO:0010468">
    <property type="term" value="P:regulation of gene expression"/>
    <property type="evidence" value="ECO:0007669"/>
    <property type="project" value="InterPro"/>
</dbReference>
<dbReference type="GO" id="GO:0008270">
    <property type="term" value="F:zinc ion binding"/>
    <property type="evidence" value="ECO:0007669"/>
    <property type="project" value="UniProtKB-KW"/>
</dbReference>
<dbReference type="PANTHER" id="PTHR21704">
    <property type="entry name" value="NIPPED-B-LIKE PROTEIN DELANGIN SCC2-RELATED"/>
    <property type="match status" value="1"/>
</dbReference>
<dbReference type="GO" id="GO:0090694">
    <property type="term" value="C:Scc2-Scc4 cohesin loading complex"/>
    <property type="evidence" value="ECO:0007669"/>
    <property type="project" value="TreeGrafter"/>
</dbReference>
<dbReference type="PROSITE" id="PS50089">
    <property type="entry name" value="ZF_RING_2"/>
    <property type="match status" value="1"/>
</dbReference>
<dbReference type="GO" id="GO:0034087">
    <property type="term" value="P:establishment of mitotic sister chromatid cohesion"/>
    <property type="evidence" value="ECO:0007669"/>
    <property type="project" value="TreeGrafter"/>
</dbReference>
<dbReference type="Proteomes" id="UP001454036">
    <property type="component" value="Unassembled WGS sequence"/>
</dbReference>
<feature type="compositionally biased region" description="Gly residues" evidence="5">
    <location>
        <begin position="8"/>
        <end position="19"/>
    </location>
</feature>
<keyword evidence="2 4" id="KW-0863">Zinc-finger</keyword>
<dbReference type="InterPro" id="IPR019786">
    <property type="entry name" value="Zinc_finger_PHD-type_CS"/>
</dbReference>
<sequence length="1178" mass="131752">MSNSNWNGDGGSRGGGGGVEIPQGLSLSNTVHSEIATSLPLPSLPVFCGALDQELRLFDERSAGSSRDLNRRVVLNQSGRIAQLLSNTDVSYLNFKGEGPVNCGFGGHLDLYDEVLRQSAEAFEYASPGLSRESISKIRPAESRFDEQITPVTNSKTERDATEIKYDHHDSGISSDPINSSKKRKIKKKGNDDNSSAEPNAKENQALKGFCRMVEDFCGRAEVGNDEQDESEWLHMSVADLRTVLNEVLSVRAKNILHLVPPDILERLLKVLDNQIHRAVGLSMIECENSDADMASSIFGALECIHAVLAIMAHTNMPKQIYKEEIIDRIVDFSRHQIMDVMLAYDPSFRAMHKPNNNGTLDAEEDEDVDDEFGSASKKKRTPKGAKFRKSVANKVSGTMNVILQKLCTIMGFLRDLLAIERLADSCILQLVRTCLTTFLVDNVQILQLKALSLISGVYYAYNQHRPYIMDEALQVMLKLPSSKRVARSYHLPDEEQRQIQLISALLLHLIQCSADLPELLRQSSVDPALEVAIDPTYPSKCHDSVTESCCLFWSRVLQRFTNTKSQDISELKTMLENLLTDLLSTLNLPEFPASASLLEVLCVLLLQNYGLKSKDIALRSMAIDLLGSIAARLKQDAVLCKKQQFWLVKELLSGGNVEDSQTSDACSICLDTRSDKSLFVCQLCQKIYHADCLGVREHEVSVRNFCCPICLCKKHLLLLNSNCESHDKERKSSRNNGIGDLEILQQMLLYYLEDAGSAEDLHIFTRWFYLCLWYKDDPDAQQKSGFYLARLKEKAVVRDSSVSGCLLTRDAVKKVTLALGQSSSFSRGFDKILQLLLASLRENSPVIRAKAMRAVSIIVEADPEVLCDKLVQTAVEGRFCDQAISVREAALELVGRHIASHPDVGLKYFEKVAERTKDTGVSVRKRAIRIIKDMCTSNTNFAEFTTACIEIISRINDEESSIQDLVCKTFYEFWFEEFPNSQSYVFGDGSSVSLELVKKTEQIVEMLRMMSGHQLLIVVIKRNLALDFFPQSAKAVGISPILIASVRKRCELMCKCLLEKILQVVEANGDEGERCMLPYILLLHAFCVVDPTLCAPASDPSQFVVTLQPYLKSQADNRLAARLLESIIFIINSILPLLRKLPQTAVEELEQDLKQMIVRHPFLTVVHACIKYISTLT</sequence>
<dbReference type="Gene3D" id="1.25.10.10">
    <property type="entry name" value="Leucine-rich Repeat Variant"/>
    <property type="match status" value="1"/>
</dbReference>
<evidence type="ECO:0000259" key="6">
    <source>
        <dbReference type="PROSITE" id="PS50089"/>
    </source>
</evidence>
<evidence type="ECO:0000256" key="3">
    <source>
        <dbReference type="ARBA" id="ARBA00022833"/>
    </source>
</evidence>
<dbReference type="GO" id="GO:0003682">
    <property type="term" value="F:chromatin binding"/>
    <property type="evidence" value="ECO:0007669"/>
    <property type="project" value="TreeGrafter"/>
</dbReference>
<dbReference type="PROSITE" id="PS01359">
    <property type="entry name" value="ZF_PHD_1"/>
    <property type="match status" value="1"/>
</dbReference>
<feature type="compositionally biased region" description="Basic and acidic residues" evidence="5">
    <location>
        <begin position="137"/>
        <end position="147"/>
    </location>
</feature>